<dbReference type="SMART" id="SM00895">
    <property type="entry name" value="FCD"/>
    <property type="match status" value="1"/>
</dbReference>
<dbReference type="PROSITE" id="PS50949">
    <property type="entry name" value="HTH_GNTR"/>
    <property type="match status" value="1"/>
</dbReference>
<keyword evidence="3" id="KW-0804">Transcription</keyword>
<accession>A0A7Y9EVB9</accession>
<reference evidence="5 6" key="1">
    <citation type="submission" date="2020-07" db="EMBL/GenBank/DDBJ databases">
        <title>Sequencing the genomes of 1000 actinobacteria strains.</title>
        <authorList>
            <person name="Klenk H.-P."/>
        </authorList>
    </citation>
    <scope>NUCLEOTIDE SEQUENCE [LARGE SCALE GENOMIC DNA]</scope>
    <source>
        <strain evidence="5 6">DSM 22185</strain>
    </source>
</reference>
<dbReference type="SUPFAM" id="SSF48008">
    <property type="entry name" value="GntR ligand-binding domain-like"/>
    <property type="match status" value="1"/>
</dbReference>
<dbReference type="Pfam" id="PF07729">
    <property type="entry name" value="FCD"/>
    <property type="match status" value="1"/>
</dbReference>
<dbReference type="CDD" id="cd07377">
    <property type="entry name" value="WHTH_GntR"/>
    <property type="match status" value="1"/>
</dbReference>
<protein>
    <submittedName>
        <fullName evidence="5">DNA-binding GntR family transcriptional regulator</fullName>
    </submittedName>
</protein>
<gene>
    <name evidence="5" type="ORF">BKA02_001561</name>
</gene>
<dbReference type="GO" id="GO:0003677">
    <property type="term" value="F:DNA binding"/>
    <property type="evidence" value="ECO:0007669"/>
    <property type="project" value="UniProtKB-KW"/>
</dbReference>
<dbReference type="RefSeq" id="WP_179432870.1">
    <property type="nucleotide sequence ID" value="NZ_BAABLC010000001.1"/>
</dbReference>
<organism evidence="5 6">
    <name type="scientific">Microbacterium pseudoresistens</name>
    <dbReference type="NCBI Taxonomy" id="640634"/>
    <lineage>
        <taxon>Bacteria</taxon>
        <taxon>Bacillati</taxon>
        <taxon>Actinomycetota</taxon>
        <taxon>Actinomycetes</taxon>
        <taxon>Micrococcales</taxon>
        <taxon>Microbacteriaceae</taxon>
        <taxon>Microbacterium</taxon>
    </lineage>
</organism>
<feature type="domain" description="HTH gntR-type" evidence="4">
    <location>
        <begin position="5"/>
        <end position="72"/>
    </location>
</feature>
<dbReference type="Gene3D" id="1.20.120.530">
    <property type="entry name" value="GntR ligand-binding domain-like"/>
    <property type="match status" value="1"/>
</dbReference>
<dbReference type="SMART" id="SM00345">
    <property type="entry name" value="HTH_GNTR"/>
    <property type="match status" value="1"/>
</dbReference>
<dbReference type="InterPro" id="IPR036390">
    <property type="entry name" value="WH_DNA-bd_sf"/>
</dbReference>
<proteinExistence type="predicted"/>
<evidence type="ECO:0000256" key="2">
    <source>
        <dbReference type="ARBA" id="ARBA00023125"/>
    </source>
</evidence>
<keyword evidence="1" id="KW-0805">Transcription regulation</keyword>
<dbReference type="PRINTS" id="PR00035">
    <property type="entry name" value="HTHGNTR"/>
</dbReference>
<dbReference type="Pfam" id="PF00392">
    <property type="entry name" value="GntR"/>
    <property type="match status" value="1"/>
</dbReference>
<evidence type="ECO:0000256" key="3">
    <source>
        <dbReference type="ARBA" id="ARBA00023163"/>
    </source>
</evidence>
<dbReference type="InterPro" id="IPR000524">
    <property type="entry name" value="Tscrpt_reg_HTH_GntR"/>
</dbReference>
<name>A0A7Y9EVB9_9MICO</name>
<dbReference type="PANTHER" id="PTHR43537">
    <property type="entry name" value="TRANSCRIPTIONAL REGULATOR, GNTR FAMILY"/>
    <property type="match status" value="1"/>
</dbReference>
<comment type="caution">
    <text evidence="5">The sequence shown here is derived from an EMBL/GenBank/DDBJ whole genome shotgun (WGS) entry which is preliminary data.</text>
</comment>
<dbReference type="Gene3D" id="1.10.10.10">
    <property type="entry name" value="Winged helix-like DNA-binding domain superfamily/Winged helix DNA-binding domain"/>
    <property type="match status" value="1"/>
</dbReference>
<dbReference type="AlphaFoldDB" id="A0A7Y9EVB9"/>
<sequence length="222" mass="25252">MTEAMSASEQVYRHVRERVLDGQLPAGEMITEGQFVEALGVSRTPVREAFLRLEAEGWLRLYPKRGALVVPVQPEEMEQVLEARQLIETHAVTMLSHEPREAEAFGRELIAVTERTREAMEADDVETFIELDAEFHLMIVAAGGNDVLADIYRGLRDRLRRMTTRSVWRDRARMSGIVTAHRELAEVVARGDAATFSTMLLEHMHSTHDRAHGRLSARRPIR</sequence>
<evidence type="ECO:0000256" key="1">
    <source>
        <dbReference type="ARBA" id="ARBA00023015"/>
    </source>
</evidence>
<dbReference type="InterPro" id="IPR036388">
    <property type="entry name" value="WH-like_DNA-bd_sf"/>
</dbReference>
<dbReference type="Proteomes" id="UP000552045">
    <property type="component" value="Unassembled WGS sequence"/>
</dbReference>
<keyword evidence="2 5" id="KW-0238">DNA-binding</keyword>
<dbReference type="SUPFAM" id="SSF46785">
    <property type="entry name" value="Winged helix' DNA-binding domain"/>
    <property type="match status" value="1"/>
</dbReference>
<keyword evidence="6" id="KW-1185">Reference proteome</keyword>
<dbReference type="EMBL" id="JACCBH010000001">
    <property type="protein sequence ID" value="NYD54506.1"/>
    <property type="molecule type" value="Genomic_DNA"/>
</dbReference>
<dbReference type="GO" id="GO:0003700">
    <property type="term" value="F:DNA-binding transcription factor activity"/>
    <property type="evidence" value="ECO:0007669"/>
    <property type="project" value="InterPro"/>
</dbReference>
<evidence type="ECO:0000259" key="4">
    <source>
        <dbReference type="PROSITE" id="PS50949"/>
    </source>
</evidence>
<evidence type="ECO:0000313" key="6">
    <source>
        <dbReference type="Proteomes" id="UP000552045"/>
    </source>
</evidence>
<evidence type="ECO:0000313" key="5">
    <source>
        <dbReference type="EMBL" id="NYD54506.1"/>
    </source>
</evidence>
<dbReference type="InterPro" id="IPR008920">
    <property type="entry name" value="TF_FadR/GntR_C"/>
</dbReference>
<dbReference type="PANTHER" id="PTHR43537:SF24">
    <property type="entry name" value="GLUCONATE OPERON TRANSCRIPTIONAL REPRESSOR"/>
    <property type="match status" value="1"/>
</dbReference>
<dbReference type="InterPro" id="IPR011711">
    <property type="entry name" value="GntR_C"/>
</dbReference>